<feature type="domain" description="TNase-like" evidence="6">
    <location>
        <begin position="131"/>
        <end position="267"/>
    </location>
</feature>
<feature type="compositionally biased region" description="Low complexity" evidence="4">
    <location>
        <begin position="293"/>
        <end position="317"/>
    </location>
</feature>
<evidence type="ECO:0000313" key="8">
    <source>
        <dbReference type="Proteomes" id="UP001232973"/>
    </source>
</evidence>
<dbReference type="PANTHER" id="PTHR12302">
    <property type="entry name" value="EBNA2 BINDING PROTEIN P100"/>
    <property type="match status" value="1"/>
</dbReference>
<evidence type="ECO:0000256" key="4">
    <source>
        <dbReference type="SAM" id="MobiDB-lite"/>
    </source>
</evidence>
<keyword evidence="5" id="KW-0812">Transmembrane</keyword>
<dbReference type="RefSeq" id="WP_274454651.1">
    <property type="nucleotide sequence ID" value="NZ_CP067097.1"/>
</dbReference>
<dbReference type="PANTHER" id="PTHR12302:SF3">
    <property type="entry name" value="SERINE_THREONINE-PROTEIN KINASE 31"/>
    <property type="match status" value="1"/>
</dbReference>
<feature type="region of interest" description="Disordered" evidence="4">
    <location>
        <begin position="87"/>
        <end position="125"/>
    </location>
</feature>
<keyword evidence="5" id="KW-0472">Membrane</keyword>
<dbReference type="PROSITE" id="PS50830">
    <property type="entry name" value="TNASE_3"/>
    <property type="match status" value="1"/>
</dbReference>
<feature type="compositionally biased region" description="Low complexity" evidence="4">
    <location>
        <begin position="87"/>
        <end position="119"/>
    </location>
</feature>
<name>A0ABT9XJ91_9BACL</name>
<dbReference type="InterPro" id="IPR016071">
    <property type="entry name" value="Staphylococal_nuclease_OB-fold"/>
</dbReference>
<organism evidence="7 8">
    <name type="scientific">Alicyclobacillus cycloheptanicus</name>
    <dbReference type="NCBI Taxonomy" id="1457"/>
    <lineage>
        <taxon>Bacteria</taxon>
        <taxon>Bacillati</taxon>
        <taxon>Bacillota</taxon>
        <taxon>Bacilli</taxon>
        <taxon>Bacillales</taxon>
        <taxon>Alicyclobacillaceae</taxon>
        <taxon>Alicyclobacillus</taxon>
    </lineage>
</organism>
<evidence type="ECO:0000256" key="3">
    <source>
        <dbReference type="ARBA" id="ARBA00022801"/>
    </source>
</evidence>
<feature type="transmembrane region" description="Helical" evidence="5">
    <location>
        <begin position="36"/>
        <end position="52"/>
    </location>
</feature>
<keyword evidence="5" id="KW-1133">Transmembrane helix</keyword>
<keyword evidence="2" id="KW-0255">Endonuclease</keyword>
<evidence type="ECO:0000259" key="6">
    <source>
        <dbReference type="PROSITE" id="PS50830"/>
    </source>
</evidence>
<evidence type="ECO:0000256" key="2">
    <source>
        <dbReference type="ARBA" id="ARBA00022759"/>
    </source>
</evidence>
<dbReference type="SUPFAM" id="SSF50199">
    <property type="entry name" value="Staphylococcal nuclease"/>
    <property type="match status" value="1"/>
</dbReference>
<proteinExistence type="predicted"/>
<dbReference type="InterPro" id="IPR035437">
    <property type="entry name" value="SNase_OB-fold_sf"/>
</dbReference>
<evidence type="ECO:0000256" key="1">
    <source>
        <dbReference type="ARBA" id="ARBA00022722"/>
    </source>
</evidence>
<comment type="caution">
    <text evidence="7">The sequence shown here is derived from an EMBL/GenBank/DDBJ whole genome shotgun (WGS) entry which is preliminary data.</text>
</comment>
<dbReference type="Gene3D" id="2.40.50.90">
    <property type="match status" value="1"/>
</dbReference>
<gene>
    <name evidence="7" type="ORF">J2S03_002212</name>
</gene>
<feature type="region of interest" description="Disordered" evidence="4">
    <location>
        <begin position="291"/>
        <end position="321"/>
    </location>
</feature>
<evidence type="ECO:0000313" key="7">
    <source>
        <dbReference type="EMBL" id="MDQ0190348.1"/>
    </source>
</evidence>
<keyword evidence="8" id="KW-1185">Reference proteome</keyword>
<accession>A0ABT9XJ91</accession>
<dbReference type="SMART" id="SM00318">
    <property type="entry name" value="SNc"/>
    <property type="match status" value="1"/>
</dbReference>
<keyword evidence="1" id="KW-0540">Nuclease</keyword>
<feature type="transmembrane region" description="Helical" evidence="5">
    <location>
        <begin position="6"/>
        <end position="24"/>
    </location>
</feature>
<keyword evidence="3 7" id="KW-0378">Hydrolase</keyword>
<dbReference type="Pfam" id="PF00565">
    <property type="entry name" value="SNase"/>
    <property type="match status" value="1"/>
</dbReference>
<dbReference type="GO" id="GO:1990599">
    <property type="term" value="F:3' overhang single-stranded DNA endodeoxyribonuclease activity"/>
    <property type="evidence" value="ECO:0007669"/>
    <property type="project" value="UniProtKB-EC"/>
</dbReference>
<dbReference type="EMBL" id="JAUSTP010000017">
    <property type="protein sequence ID" value="MDQ0190348.1"/>
    <property type="molecule type" value="Genomic_DNA"/>
</dbReference>
<dbReference type="InterPro" id="IPR002071">
    <property type="entry name" value="Thermonucl_AS"/>
</dbReference>
<dbReference type="EC" id="3.1.31.1" evidence="7"/>
<sequence>MHVIRWILGVCVLLFAFFGLLGTWLDRRRRRKGRQYALAIVLMLIGFAIVPVRSNDTLATTAPAHAQAAASNHTAASSAASAAGSGSGHAAAAAGTTQNAAQRDAATANATTAARTVTAGSTNDTIRPTGTLIPVVVSKETDGDTIHVRMGGKDYTVRMLLIDTPEDVKPDTPVEPYSLEAAAYARQVLPVGKHIYIQEGKPGATTDKYGRLLAYVFVTKTDMYNEDVVRKGLARVAYVEPPNTDYLPQLDAAQAYAKSHHLDIWSIPGYVTPTGYSVSVALKWDAAHHYGQSSSTTGGSGSASSSSSTAHSGGSSARQATASNTAALKVVASQLTVAPDNDASVTIQTSPGTAGKIEVDYKSGPSHAHGLEPETANSQGRITWRWLVGSNTTPGTWPVHITAGGHSITVYLHVT</sequence>
<dbReference type="PROSITE" id="PS01284">
    <property type="entry name" value="TNASE_2"/>
    <property type="match status" value="1"/>
</dbReference>
<protein>
    <submittedName>
        <fullName evidence="7">Micrococcal nuclease</fullName>
        <ecNumber evidence="7">3.1.31.1</ecNumber>
    </submittedName>
</protein>
<dbReference type="Proteomes" id="UP001232973">
    <property type="component" value="Unassembled WGS sequence"/>
</dbReference>
<reference evidence="7 8" key="1">
    <citation type="submission" date="2023-07" db="EMBL/GenBank/DDBJ databases">
        <title>Genomic Encyclopedia of Type Strains, Phase IV (KMG-IV): sequencing the most valuable type-strain genomes for metagenomic binning, comparative biology and taxonomic classification.</title>
        <authorList>
            <person name="Goeker M."/>
        </authorList>
    </citation>
    <scope>NUCLEOTIDE SEQUENCE [LARGE SCALE GENOMIC DNA]</scope>
    <source>
        <strain evidence="7 8">DSM 4006</strain>
    </source>
</reference>
<evidence type="ECO:0000256" key="5">
    <source>
        <dbReference type="SAM" id="Phobius"/>
    </source>
</evidence>
<dbReference type="PROSITE" id="PS01123">
    <property type="entry name" value="TNASE_1"/>
    <property type="match status" value="1"/>
</dbReference>